<dbReference type="PANTHER" id="PTHR43372:SF4">
    <property type="entry name" value="FATTY-ACID AMIDE HYDROLASE 2"/>
    <property type="match status" value="1"/>
</dbReference>
<reference evidence="3" key="1">
    <citation type="journal article" date="2019" name="Int. J. Syst. Evol. Microbiol.">
        <title>The Global Catalogue of Microorganisms (GCM) 10K type strain sequencing project: providing services to taxonomists for standard genome sequencing and annotation.</title>
        <authorList>
            <consortium name="The Broad Institute Genomics Platform"/>
            <consortium name="The Broad Institute Genome Sequencing Center for Infectious Disease"/>
            <person name="Wu L."/>
            <person name="Ma J."/>
        </authorList>
    </citation>
    <scope>NUCLEOTIDE SEQUENCE [LARGE SCALE GENOMIC DNA]</scope>
    <source>
        <strain evidence="3">JCM 18302</strain>
    </source>
</reference>
<dbReference type="InterPro" id="IPR023631">
    <property type="entry name" value="Amidase_dom"/>
</dbReference>
<dbReference type="EMBL" id="BAABJO010000006">
    <property type="protein sequence ID" value="GAA5117294.1"/>
    <property type="molecule type" value="Genomic_DNA"/>
</dbReference>
<evidence type="ECO:0000259" key="1">
    <source>
        <dbReference type="Pfam" id="PF01425"/>
    </source>
</evidence>
<comment type="caution">
    <text evidence="2">The sequence shown here is derived from an EMBL/GenBank/DDBJ whole genome shotgun (WGS) entry which is preliminary data.</text>
</comment>
<keyword evidence="3" id="KW-1185">Reference proteome</keyword>
<dbReference type="Gene3D" id="3.90.1300.10">
    <property type="entry name" value="Amidase signature (AS) domain"/>
    <property type="match status" value="1"/>
</dbReference>
<sequence length="489" mass="51115">MGVQGAGPAFRSAVELVEAMEAGAVSAVELAEQAIARIERHDGTLNAVCVPDFERALEAARAADAARTRGEARPLLGVPMTVKESFHVAGLPTTWGIPEFAGFVPDSDAVAVQRVKAAGAVVLGKTNVPFALGDMQSYNAIYGTTGNPWDAQRTPGGSSGGSAAALAAGYGALSIGSDIGGSLRNPAHYCGVYAHKPSLGLLPLRGHTPPDVPVVPAESDLAVIGPMARTAADLKLLLDVLAGPDPLGAGVAYRLALPEARHDELGGYRVLVVDSHPLIPSASSVRAAIDAVAAGLAAAGAKVERESPLLPDQAETARVYARLLMSTLGARFPVEVYEHVRAEAGQLADDDRSLTAERVRGAVASHRDWLAADAQRAVLRQQWRDLFAEFDVVLYPVMPTPAFPHDHSPMGTRRIDVDGADHDYFDQIALAGVATLPGLPATSLPIGTSDEGLPIGVQAIGPMFGDRTTIRFAELVERELGGFRPPPGY</sequence>
<gene>
    <name evidence="2" type="ORF">GCM10023320_19420</name>
</gene>
<name>A0ABP9NFN2_9PSEU</name>
<dbReference type="PIRSF" id="PIRSF001221">
    <property type="entry name" value="Amidase_fungi"/>
    <property type="match status" value="1"/>
</dbReference>
<dbReference type="PROSITE" id="PS00571">
    <property type="entry name" value="AMIDASES"/>
    <property type="match status" value="1"/>
</dbReference>
<dbReference type="PANTHER" id="PTHR43372">
    <property type="entry name" value="FATTY-ACID AMIDE HYDROLASE"/>
    <property type="match status" value="1"/>
</dbReference>
<organism evidence="2 3">
    <name type="scientific">Pseudonocardia adelaidensis</name>
    <dbReference type="NCBI Taxonomy" id="648754"/>
    <lineage>
        <taxon>Bacteria</taxon>
        <taxon>Bacillati</taxon>
        <taxon>Actinomycetota</taxon>
        <taxon>Actinomycetes</taxon>
        <taxon>Pseudonocardiales</taxon>
        <taxon>Pseudonocardiaceae</taxon>
        <taxon>Pseudonocardia</taxon>
    </lineage>
</organism>
<protein>
    <submittedName>
        <fullName evidence="2">Amidase</fullName>
    </submittedName>
</protein>
<dbReference type="InterPro" id="IPR020556">
    <property type="entry name" value="Amidase_CS"/>
</dbReference>
<evidence type="ECO:0000313" key="3">
    <source>
        <dbReference type="Proteomes" id="UP001500804"/>
    </source>
</evidence>
<accession>A0ABP9NFN2</accession>
<dbReference type="Pfam" id="PF01425">
    <property type="entry name" value="Amidase"/>
    <property type="match status" value="1"/>
</dbReference>
<dbReference type="InterPro" id="IPR036928">
    <property type="entry name" value="AS_sf"/>
</dbReference>
<dbReference type="NCBIfam" id="NF004816">
    <property type="entry name" value="PRK06170.1"/>
    <property type="match status" value="1"/>
</dbReference>
<dbReference type="InterPro" id="IPR052739">
    <property type="entry name" value="FAAH2"/>
</dbReference>
<dbReference type="Proteomes" id="UP001500804">
    <property type="component" value="Unassembled WGS sequence"/>
</dbReference>
<evidence type="ECO:0000313" key="2">
    <source>
        <dbReference type="EMBL" id="GAA5117294.1"/>
    </source>
</evidence>
<dbReference type="SUPFAM" id="SSF75304">
    <property type="entry name" value="Amidase signature (AS) enzymes"/>
    <property type="match status" value="1"/>
</dbReference>
<dbReference type="RefSeq" id="WP_345604552.1">
    <property type="nucleotide sequence ID" value="NZ_BAABJO010000006.1"/>
</dbReference>
<proteinExistence type="predicted"/>
<feature type="domain" description="Amidase" evidence="1">
    <location>
        <begin position="29"/>
        <end position="469"/>
    </location>
</feature>